<keyword evidence="3 6" id="KW-0732">Signal</keyword>
<dbReference type="AlphaFoldDB" id="A0A1I1BZ81"/>
<dbReference type="CDD" id="cd08977">
    <property type="entry name" value="SusD"/>
    <property type="match status" value="1"/>
</dbReference>
<dbReference type="OrthoDB" id="691907at2"/>
<accession>A0A1I1BZ81</accession>
<comment type="subcellular location">
    <subcellularLocation>
        <location evidence="1">Cell outer membrane</location>
    </subcellularLocation>
</comment>
<sequence>MKRIEQYIKKISLVALLISAASCADFLDESDSSNFTLDNYFTKPEHAKSVVNSVYESLQPVMASGFGGGPWMMVEFATGLADTELGQAQNSLFVKDLVNNSDNGYGQTIWTSYYKGIANANIAIAKIPGITMDETAKLKLIGEAKFMRAYYYFNLVRIFGNIPLTLEPIDLTSEDLFAAPANPEAVYNQIVMDLKDAEVSGLPMRDASGRASLGAAKSLLSSVYLTMAGYPLQKGAEYYTLAAAKSKEVIDSGTFSLFTSYGDLHNPAMKNLGENIFMAQFAAFILPSSWQVSIIPYNRGISNYSSETGGIFAQEEFVKSYETGDKRANEKEFYYTSYSLRADRSKTLELGDYYIYKHFDVLAQTSTTSSGMNWPILRLAEVLLIYAEASNEANGPNSEAYNAINKVRNRAELAPLDGLSKDELREAIWREKFYELSYENKTWFDMVRIRKGFNAKTLEFEEYVGHKFVYGPTLKERELLFPIPTAEIRNNKNLIQNSGY</sequence>
<comment type="similarity">
    <text evidence="2">Belongs to the SusD family.</text>
</comment>
<dbReference type="RefSeq" id="WP_092900043.1">
    <property type="nucleotide sequence ID" value="NZ_CAXBKE010000018.1"/>
</dbReference>
<evidence type="ECO:0000259" key="8">
    <source>
        <dbReference type="Pfam" id="PF14322"/>
    </source>
</evidence>
<keyword evidence="10" id="KW-1185">Reference proteome</keyword>
<evidence type="ECO:0000313" key="9">
    <source>
        <dbReference type="EMBL" id="SFB53633.1"/>
    </source>
</evidence>
<dbReference type="EMBL" id="FOKK01000017">
    <property type="protein sequence ID" value="SFB53633.1"/>
    <property type="molecule type" value="Genomic_DNA"/>
</dbReference>
<dbReference type="Gene3D" id="1.25.40.390">
    <property type="match status" value="1"/>
</dbReference>
<dbReference type="InterPro" id="IPR033985">
    <property type="entry name" value="SusD-like_N"/>
</dbReference>
<dbReference type="GO" id="GO:0009279">
    <property type="term" value="C:cell outer membrane"/>
    <property type="evidence" value="ECO:0007669"/>
    <property type="project" value="UniProtKB-SubCell"/>
</dbReference>
<feature type="domain" description="RagB/SusD" evidence="7">
    <location>
        <begin position="327"/>
        <end position="500"/>
    </location>
</feature>
<protein>
    <submittedName>
        <fullName evidence="9">Starch-binding associating with outer membrane</fullName>
    </submittedName>
</protein>
<feature type="chain" id="PRO_5011606190" evidence="6">
    <location>
        <begin position="25"/>
        <end position="500"/>
    </location>
</feature>
<dbReference type="STRING" id="237018.SAMN04489723_11776"/>
<evidence type="ECO:0000256" key="5">
    <source>
        <dbReference type="ARBA" id="ARBA00023237"/>
    </source>
</evidence>
<organism evidence="9 10">
    <name type="scientific">Algoriphagus aquimarinus</name>
    <dbReference type="NCBI Taxonomy" id="237018"/>
    <lineage>
        <taxon>Bacteria</taxon>
        <taxon>Pseudomonadati</taxon>
        <taxon>Bacteroidota</taxon>
        <taxon>Cytophagia</taxon>
        <taxon>Cytophagales</taxon>
        <taxon>Cyclobacteriaceae</taxon>
        <taxon>Algoriphagus</taxon>
    </lineage>
</organism>
<evidence type="ECO:0000256" key="6">
    <source>
        <dbReference type="SAM" id="SignalP"/>
    </source>
</evidence>
<evidence type="ECO:0000259" key="7">
    <source>
        <dbReference type="Pfam" id="PF07980"/>
    </source>
</evidence>
<proteinExistence type="inferred from homology"/>
<dbReference type="SUPFAM" id="SSF48452">
    <property type="entry name" value="TPR-like"/>
    <property type="match status" value="1"/>
</dbReference>
<reference evidence="9 10" key="1">
    <citation type="submission" date="2016-10" db="EMBL/GenBank/DDBJ databases">
        <authorList>
            <person name="de Groot N.N."/>
        </authorList>
    </citation>
    <scope>NUCLEOTIDE SEQUENCE [LARGE SCALE GENOMIC DNA]</scope>
    <source>
        <strain evidence="9 10">DSM 23399</strain>
    </source>
</reference>
<dbReference type="PROSITE" id="PS51257">
    <property type="entry name" value="PROKAR_LIPOPROTEIN"/>
    <property type="match status" value="1"/>
</dbReference>
<evidence type="ECO:0000256" key="4">
    <source>
        <dbReference type="ARBA" id="ARBA00023136"/>
    </source>
</evidence>
<dbReference type="Pfam" id="PF07980">
    <property type="entry name" value="SusD_RagB"/>
    <property type="match status" value="1"/>
</dbReference>
<evidence type="ECO:0000256" key="2">
    <source>
        <dbReference type="ARBA" id="ARBA00006275"/>
    </source>
</evidence>
<evidence type="ECO:0000256" key="1">
    <source>
        <dbReference type="ARBA" id="ARBA00004442"/>
    </source>
</evidence>
<dbReference type="InterPro" id="IPR011990">
    <property type="entry name" value="TPR-like_helical_dom_sf"/>
</dbReference>
<dbReference type="Proteomes" id="UP000198790">
    <property type="component" value="Unassembled WGS sequence"/>
</dbReference>
<dbReference type="Pfam" id="PF14322">
    <property type="entry name" value="SusD-like_3"/>
    <property type="match status" value="1"/>
</dbReference>
<name>A0A1I1BZ81_9BACT</name>
<evidence type="ECO:0000256" key="3">
    <source>
        <dbReference type="ARBA" id="ARBA00022729"/>
    </source>
</evidence>
<feature type="signal peptide" evidence="6">
    <location>
        <begin position="1"/>
        <end position="24"/>
    </location>
</feature>
<keyword evidence="5" id="KW-0998">Cell outer membrane</keyword>
<gene>
    <name evidence="9" type="ORF">SAMN04489723_11776</name>
</gene>
<feature type="domain" description="SusD-like N-terminal" evidence="8">
    <location>
        <begin position="25"/>
        <end position="225"/>
    </location>
</feature>
<keyword evidence="4" id="KW-0472">Membrane</keyword>
<dbReference type="InterPro" id="IPR012944">
    <property type="entry name" value="SusD_RagB_dom"/>
</dbReference>
<evidence type="ECO:0000313" key="10">
    <source>
        <dbReference type="Proteomes" id="UP000198790"/>
    </source>
</evidence>